<dbReference type="InterPro" id="IPR050266">
    <property type="entry name" value="AB_hydrolase_sf"/>
</dbReference>
<reference evidence="2 3" key="1">
    <citation type="submission" date="2011-11" db="EMBL/GenBank/DDBJ databases">
        <authorList>
            <consortium name="Tuberculosis Structural Genomics Consortium"/>
            <person name="Ioerger T.R."/>
        </authorList>
    </citation>
    <scope>NUCLEOTIDE SEQUENCE [LARGE SCALE GENOMIC DNA]</scope>
    <source>
        <strain evidence="3">ATCC 19527 / DSM 44167 / CIP 105390 / JCM 6362 / NCTC 10409 / 316</strain>
    </source>
</reference>
<dbReference type="GO" id="GO:0046464">
    <property type="term" value="P:acylglycerol catabolic process"/>
    <property type="evidence" value="ECO:0007669"/>
    <property type="project" value="TreeGrafter"/>
</dbReference>
<dbReference type="AlphaFoldDB" id="G7CGK4"/>
<protein>
    <submittedName>
        <fullName evidence="2">Alpha/beta hydrolase</fullName>
    </submittedName>
</protein>
<name>G7CGK4_MYCT3</name>
<dbReference type="SUPFAM" id="SSF53474">
    <property type="entry name" value="alpha/beta-Hydrolases"/>
    <property type="match status" value="1"/>
</dbReference>
<keyword evidence="3" id="KW-1185">Reference proteome</keyword>
<dbReference type="PATRIC" id="fig|1078020.3.peg.2700"/>
<organism evidence="2 3">
    <name type="scientific">Mycolicibacterium thermoresistibile (strain ATCC 19527 / DSM 44167 / CIP 105390 / JCM 6362 / NCTC 10409 / 316)</name>
    <name type="common">Mycobacterium thermoresistibile</name>
    <dbReference type="NCBI Taxonomy" id="1078020"/>
    <lineage>
        <taxon>Bacteria</taxon>
        <taxon>Bacillati</taxon>
        <taxon>Actinomycetota</taxon>
        <taxon>Actinomycetes</taxon>
        <taxon>Mycobacteriales</taxon>
        <taxon>Mycobacteriaceae</taxon>
        <taxon>Mycolicibacterium</taxon>
    </lineage>
</organism>
<dbReference type="InterPro" id="IPR000073">
    <property type="entry name" value="AB_hydrolase_1"/>
</dbReference>
<dbReference type="GO" id="GO:0016020">
    <property type="term" value="C:membrane"/>
    <property type="evidence" value="ECO:0007669"/>
    <property type="project" value="TreeGrafter"/>
</dbReference>
<evidence type="ECO:0000313" key="2">
    <source>
        <dbReference type="EMBL" id="EHI11964.1"/>
    </source>
</evidence>
<dbReference type="PANTHER" id="PTHR43798:SF5">
    <property type="entry name" value="MONOACYLGLYCEROL LIPASE ABHD6"/>
    <property type="match status" value="1"/>
</dbReference>
<dbReference type="eggNOG" id="COG0596">
    <property type="taxonomic scope" value="Bacteria"/>
</dbReference>
<gene>
    <name evidence="2" type="ORF">KEK_13733</name>
</gene>
<dbReference type="GO" id="GO:0047372">
    <property type="term" value="F:monoacylglycerol lipase activity"/>
    <property type="evidence" value="ECO:0007669"/>
    <property type="project" value="TreeGrafter"/>
</dbReference>
<feature type="domain" description="AB hydrolase-1" evidence="1">
    <location>
        <begin position="8"/>
        <end position="230"/>
    </location>
</feature>
<proteinExistence type="predicted"/>
<dbReference type="InterPro" id="IPR029058">
    <property type="entry name" value="AB_hydrolase_fold"/>
</dbReference>
<evidence type="ECO:0000313" key="3">
    <source>
        <dbReference type="Proteomes" id="UP000004915"/>
    </source>
</evidence>
<dbReference type="Gene3D" id="3.40.50.1820">
    <property type="entry name" value="alpha/beta hydrolase"/>
    <property type="match status" value="1"/>
</dbReference>
<keyword evidence="2" id="KW-0378">Hydrolase</keyword>
<evidence type="ECO:0000259" key="1">
    <source>
        <dbReference type="Pfam" id="PF00561"/>
    </source>
</evidence>
<comment type="caution">
    <text evidence="2">The sequence shown here is derived from an EMBL/GenBank/DDBJ whole genome shotgun (WGS) entry which is preliminary data.</text>
</comment>
<accession>G7CGK4</accession>
<dbReference type="Proteomes" id="UP000004915">
    <property type="component" value="Unassembled WGS sequence"/>
</dbReference>
<dbReference type="PANTHER" id="PTHR43798">
    <property type="entry name" value="MONOACYLGLYCEROL LIPASE"/>
    <property type="match status" value="1"/>
</dbReference>
<dbReference type="EMBL" id="AGVE01000046">
    <property type="protein sequence ID" value="EHI11964.1"/>
    <property type="molecule type" value="Genomic_DNA"/>
</dbReference>
<dbReference type="Pfam" id="PF00561">
    <property type="entry name" value="Abhydrolase_1"/>
    <property type="match status" value="1"/>
</dbReference>
<sequence length="252" mass="28112">MIGHGPNRVLAFHGWFGSSKGWGPFLDFIDRDQFTYALVDYRGYGERKEVSGDYTISEISRDALQAADELGWDRFNLLGHSMGGLAAQHVLKDAPQRVLRLAALSGVPATGAQFDDETYALFDKAANDDEVRAQLTHYSTGFRLNNTFLKRIVDESRTYSTVDAFGGHLPSWVRTDISKDVTGLEHPVKAIVGEHDPSMNAEVMKVTWLKFYPNAELEVIPNAGHYAMYETPVWLATTLEKFFLGESTDSPS</sequence>